<sequence length="48" mass="5845">MKVIYIQIVIRLFRKRISKFGRQFSILFYLGCLSLLDAYLESFQTRLR</sequence>
<gene>
    <name evidence="2" type="ORF">HMPREF1555_02030</name>
</gene>
<keyword evidence="1" id="KW-1133">Transmembrane helix</keyword>
<keyword evidence="1" id="KW-0812">Transmembrane</keyword>
<proteinExistence type="predicted"/>
<accession>A0A0E2LN05</accession>
<protein>
    <submittedName>
        <fullName evidence="2">Uncharacterized protein</fullName>
    </submittedName>
</protein>
<comment type="caution">
    <text evidence="2">The sequence shown here is derived from an EMBL/GenBank/DDBJ whole genome shotgun (WGS) entry which is preliminary data.</text>
</comment>
<reference evidence="2 3" key="1">
    <citation type="submission" date="2013-06" db="EMBL/GenBank/DDBJ databases">
        <authorList>
            <person name="Weinstock G."/>
            <person name="Sodergren E."/>
            <person name="Lobos E.A."/>
            <person name="Fulton L."/>
            <person name="Fulton R."/>
            <person name="Courtney L."/>
            <person name="Fronick C."/>
            <person name="O'Laughlin M."/>
            <person name="Godfrey J."/>
            <person name="Wilson R.M."/>
            <person name="Miner T."/>
            <person name="Farmer C."/>
            <person name="Delehaunty K."/>
            <person name="Cordes M."/>
            <person name="Minx P."/>
            <person name="Tomlinson C."/>
            <person name="Chen J."/>
            <person name="Wollam A."/>
            <person name="Pepin K.H."/>
            <person name="Bhonagiri V."/>
            <person name="Zhang X."/>
            <person name="Warren W."/>
            <person name="Mitreva M."/>
            <person name="Mardis E.R."/>
            <person name="Wilson R.K."/>
        </authorList>
    </citation>
    <scope>NUCLEOTIDE SEQUENCE [LARGE SCALE GENOMIC DNA]</scope>
    <source>
        <strain evidence="2 3">F0570</strain>
    </source>
</reference>
<dbReference type="AlphaFoldDB" id="A0A0E2LN05"/>
<dbReference type="Proteomes" id="UP000016630">
    <property type="component" value="Unassembled WGS sequence"/>
</dbReference>
<dbReference type="HOGENOM" id="CLU_216599_0_0_10"/>
<keyword evidence="1" id="KW-0472">Membrane</keyword>
<feature type="non-terminal residue" evidence="2">
    <location>
        <position position="48"/>
    </location>
</feature>
<evidence type="ECO:0000313" key="3">
    <source>
        <dbReference type="Proteomes" id="UP000016630"/>
    </source>
</evidence>
<organism evidence="2 3">
    <name type="scientific">Porphyromonas gingivalis F0570</name>
    <dbReference type="NCBI Taxonomy" id="1227271"/>
    <lineage>
        <taxon>Bacteria</taxon>
        <taxon>Pseudomonadati</taxon>
        <taxon>Bacteroidota</taxon>
        <taxon>Bacteroidia</taxon>
        <taxon>Bacteroidales</taxon>
        <taxon>Porphyromonadaceae</taxon>
        <taxon>Porphyromonas</taxon>
    </lineage>
</organism>
<name>A0A0E2LN05_PORGN</name>
<dbReference type="EMBL" id="AWUW01000138">
    <property type="protein sequence ID" value="ERJ64143.1"/>
    <property type="molecule type" value="Genomic_DNA"/>
</dbReference>
<evidence type="ECO:0000313" key="2">
    <source>
        <dbReference type="EMBL" id="ERJ64143.1"/>
    </source>
</evidence>
<evidence type="ECO:0000256" key="1">
    <source>
        <dbReference type="SAM" id="Phobius"/>
    </source>
</evidence>
<feature type="transmembrane region" description="Helical" evidence="1">
    <location>
        <begin position="20"/>
        <end position="40"/>
    </location>
</feature>